<evidence type="ECO:0000256" key="4">
    <source>
        <dbReference type="ARBA" id="ARBA00023002"/>
    </source>
</evidence>
<dbReference type="GO" id="GO:0050660">
    <property type="term" value="F:flavin adenine dinucleotide binding"/>
    <property type="evidence" value="ECO:0007669"/>
    <property type="project" value="InterPro"/>
</dbReference>
<dbReference type="SUPFAM" id="SSF51905">
    <property type="entry name" value="FAD/NAD(P)-binding domain"/>
    <property type="match status" value="1"/>
</dbReference>
<keyword evidence="2" id="KW-0285">Flavoprotein</keyword>
<dbReference type="Pfam" id="PF00890">
    <property type="entry name" value="FAD_binding_2"/>
    <property type="match status" value="1"/>
</dbReference>
<reference evidence="9 10" key="1">
    <citation type="submission" date="2018-11" db="EMBL/GenBank/DDBJ databases">
        <title>Genomic analyses of the natural microbiome of Caenorhabditis elegans.</title>
        <authorList>
            <person name="Samuel B."/>
        </authorList>
    </citation>
    <scope>NUCLEOTIDE SEQUENCE [LARGE SCALE GENOMIC DNA]</scope>
    <source>
        <strain evidence="9 10">BIGb0473</strain>
    </source>
</reference>
<evidence type="ECO:0000259" key="6">
    <source>
        <dbReference type="Pfam" id="PF00732"/>
    </source>
</evidence>
<dbReference type="InterPro" id="IPR003953">
    <property type="entry name" value="FAD-dep_OxRdtase_2_FAD-bd"/>
</dbReference>
<evidence type="ECO:0000256" key="5">
    <source>
        <dbReference type="PIRSR" id="PIRSR000137-2"/>
    </source>
</evidence>
<feature type="domain" description="Glucose-methanol-choline oxidoreductase N-terminal" evidence="6">
    <location>
        <begin position="96"/>
        <end position="316"/>
    </location>
</feature>
<evidence type="ECO:0000313" key="10">
    <source>
        <dbReference type="Proteomes" id="UP000269115"/>
    </source>
</evidence>
<dbReference type="GO" id="GO:0016614">
    <property type="term" value="F:oxidoreductase activity, acting on CH-OH group of donors"/>
    <property type="evidence" value="ECO:0007669"/>
    <property type="project" value="InterPro"/>
</dbReference>
<dbReference type="InterPro" id="IPR007867">
    <property type="entry name" value="GMC_OxRtase_C"/>
</dbReference>
<feature type="domain" description="FAD-dependent oxidoreductase 2 FAD-binding" evidence="7">
    <location>
        <begin position="23"/>
        <end position="54"/>
    </location>
</feature>
<evidence type="ECO:0000256" key="1">
    <source>
        <dbReference type="ARBA" id="ARBA00010790"/>
    </source>
</evidence>
<dbReference type="PANTHER" id="PTHR46056">
    <property type="entry name" value="LONG-CHAIN-ALCOHOL OXIDASE"/>
    <property type="match status" value="1"/>
</dbReference>
<dbReference type="Pfam" id="PF05199">
    <property type="entry name" value="GMC_oxred_C"/>
    <property type="match status" value="1"/>
</dbReference>
<comment type="cofactor">
    <cofactor evidence="5">
        <name>FAD</name>
        <dbReference type="ChEBI" id="CHEBI:57692"/>
    </cofactor>
</comment>
<evidence type="ECO:0000313" key="9">
    <source>
        <dbReference type="EMBL" id="ROQ48674.1"/>
    </source>
</evidence>
<protein>
    <submittedName>
        <fullName evidence="9">Choline dehydrogenase-like flavoprotein</fullName>
    </submittedName>
</protein>
<accession>A0A9X8HJK8</accession>
<dbReference type="InterPro" id="IPR036188">
    <property type="entry name" value="FAD/NAD-bd_sf"/>
</dbReference>
<sequence>MTHQLAACYVISEAKNKMETKPDVIVIGSGVGGGATARRLAENGVNVLILERGDWVPREQDNWSVSSVFFEKKYTAHDTWLDAKGEAFRPSIYYNVGGCTKFYGASLIRFREKDFDDLLHVEGLSPAWPYRYKDIEPYYQEAEEIFNVHGDDTDDPSAPWRSQAYPYPAMATEPVVAKMAKSMREYGARTSALPLGLNHFDGGNCIRCKTCDGFPCRVGAKSEAETALIQPALATGRVTLSTNTLVQRLLLSEDGKQVTGVEVMRSGKVEVLTAKLIVVACGAINSAALLLRSACAQAPDGVANSSGVVGRNYMAHNQTALMGLSLKENDTVFQKTLQMNEFYFGADDYSFPLGHAQMLGKLQGGMLSANVPYLPKIVGVTMAKHSIDWIAFTEDLPDPNNRVLWKDGKVQLDIRRNNLKPHKVLVKKLASLIRLSGYPVVLTKPLLKHSTSHQCGTVKFGNDPATSALDQYCRSHDQDNLFVIDASFMPSSAAVNPALTIAANAFRAADHMLKKDFGIDVTKQPAEAKAKALIYGAAVRR</sequence>
<organism evidence="9 10">
    <name type="scientific">Pseudomonas putida</name>
    <name type="common">Arthrobacter siderocapsulatus</name>
    <dbReference type="NCBI Taxonomy" id="303"/>
    <lineage>
        <taxon>Bacteria</taxon>
        <taxon>Pseudomonadati</taxon>
        <taxon>Pseudomonadota</taxon>
        <taxon>Gammaproteobacteria</taxon>
        <taxon>Pseudomonadales</taxon>
        <taxon>Pseudomonadaceae</taxon>
        <taxon>Pseudomonas</taxon>
    </lineage>
</organism>
<keyword evidence="3 5" id="KW-0274">FAD</keyword>
<evidence type="ECO:0000256" key="3">
    <source>
        <dbReference type="ARBA" id="ARBA00022827"/>
    </source>
</evidence>
<keyword evidence="4" id="KW-0560">Oxidoreductase</keyword>
<evidence type="ECO:0000259" key="8">
    <source>
        <dbReference type="Pfam" id="PF05199"/>
    </source>
</evidence>
<dbReference type="Proteomes" id="UP000269115">
    <property type="component" value="Unassembled WGS sequence"/>
</dbReference>
<dbReference type="Gene3D" id="3.50.50.60">
    <property type="entry name" value="FAD/NAD(P)-binding domain"/>
    <property type="match status" value="2"/>
</dbReference>
<comment type="similarity">
    <text evidence="1">Belongs to the GMC oxidoreductase family.</text>
</comment>
<dbReference type="AlphaFoldDB" id="A0A9X8HJK8"/>
<comment type="caution">
    <text evidence="9">The sequence shown here is derived from an EMBL/GenBank/DDBJ whole genome shotgun (WGS) entry which is preliminary data.</text>
</comment>
<gene>
    <name evidence="9" type="ORF">EDF85_2975</name>
</gene>
<dbReference type="PANTHER" id="PTHR46056:SF12">
    <property type="entry name" value="LONG-CHAIN-ALCOHOL OXIDASE"/>
    <property type="match status" value="1"/>
</dbReference>
<evidence type="ECO:0000256" key="2">
    <source>
        <dbReference type="ARBA" id="ARBA00022630"/>
    </source>
</evidence>
<dbReference type="Pfam" id="PF00732">
    <property type="entry name" value="GMC_oxred_N"/>
    <property type="match status" value="1"/>
</dbReference>
<dbReference type="InterPro" id="IPR000172">
    <property type="entry name" value="GMC_OxRdtase_N"/>
</dbReference>
<evidence type="ECO:0000259" key="7">
    <source>
        <dbReference type="Pfam" id="PF00890"/>
    </source>
</evidence>
<proteinExistence type="inferred from homology"/>
<name>A0A9X8HJK8_PSEPU</name>
<feature type="domain" description="Glucose-methanol-choline oxidoreductase C-terminal" evidence="8">
    <location>
        <begin position="450"/>
        <end position="505"/>
    </location>
</feature>
<dbReference type="EMBL" id="RJUR01000014">
    <property type="protein sequence ID" value="ROQ48674.1"/>
    <property type="molecule type" value="Genomic_DNA"/>
</dbReference>
<dbReference type="InterPro" id="IPR012132">
    <property type="entry name" value="GMC_OxRdtase"/>
</dbReference>
<feature type="binding site" evidence="5">
    <location>
        <position position="246"/>
    </location>
    <ligand>
        <name>FAD</name>
        <dbReference type="ChEBI" id="CHEBI:57692"/>
    </ligand>
</feature>
<dbReference type="PIRSF" id="PIRSF000137">
    <property type="entry name" value="Alcohol_oxidase"/>
    <property type="match status" value="1"/>
</dbReference>